<dbReference type="EMBL" id="CZVW01000016">
    <property type="protein sequence ID" value="CUT03365.1"/>
    <property type="molecule type" value="Genomic_DNA"/>
</dbReference>
<keyword evidence="1" id="KW-0812">Transmembrane</keyword>
<dbReference type="Gene3D" id="3.40.50.300">
    <property type="entry name" value="P-loop containing nucleotide triphosphate hydrolases"/>
    <property type="match status" value="1"/>
</dbReference>
<dbReference type="AlphaFoldDB" id="A0A0P1NVU9"/>
<dbReference type="Proteomes" id="UP000199197">
    <property type="component" value="Unassembled WGS sequence"/>
</dbReference>
<dbReference type="SUPFAM" id="SSF52540">
    <property type="entry name" value="P-loop containing nucleoside triphosphate hydrolases"/>
    <property type="match status" value="1"/>
</dbReference>
<name>A0A0P1NVU9_9BACT</name>
<reference evidence="3" key="1">
    <citation type="submission" date="2015-11" db="EMBL/GenBank/DDBJ databases">
        <authorList>
            <person name="Varghese N."/>
        </authorList>
    </citation>
    <scope>NUCLEOTIDE SEQUENCE [LARGE SCALE GENOMIC DNA]</scope>
    <source>
        <strain evidence="3">JGI-23</strain>
    </source>
</reference>
<protein>
    <submittedName>
        <fullName evidence="2">Uncharacterized protein</fullName>
    </submittedName>
</protein>
<feature type="transmembrane region" description="Helical" evidence="1">
    <location>
        <begin position="302"/>
        <end position="323"/>
    </location>
</feature>
<keyword evidence="1" id="KW-0472">Membrane</keyword>
<evidence type="ECO:0000313" key="2">
    <source>
        <dbReference type="EMBL" id="CUT03365.1"/>
    </source>
</evidence>
<keyword evidence="3" id="KW-1185">Reference proteome</keyword>
<gene>
    <name evidence="2" type="ORF">JGI23_01457</name>
</gene>
<dbReference type="InterPro" id="IPR027417">
    <property type="entry name" value="P-loop_NTPase"/>
</dbReference>
<proteinExistence type="predicted"/>
<sequence>MILSDQKFFGRKQELKKLVVNILLGKHTLIIGKRGIGKTTLIEHAISIIKGSTHRIDISPTALAEEFKDIRLAHKLKSAWKGEIKLIKVNLNKTKSTIFNEIIESLYAENDLVTDELIRINSDGTISIQVKNAPIIIKSITGKNYIFLFDDLDLATGQMIEFIIDLMPHATIIATTSELKHEKKFKHLYSFFEKIQLKELEKETTEKLTNYLIETYITEIDTKTKEFLKNEILRISKGNPTIIKSALQQAKSQKLIRDEDIKKLRTLEESEYINLGPFFALLLGSVTVIKILQIGLENRETYILLSIFSFLSYLTIRIFRYFFLFRPQRKK</sequence>
<dbReference type="RefSeq" id="WP_092350392.1">
    <property type="nucleotide sequence ID" value="NZ_CZVW01000016.1"/>
</dbReference>
<dbReference type="OrthoDB" id="9804819at2"/>
<evidence type="ECO:0000313" key="3">
    <source>
        <dbReference type="Proteomes" id="UP000199197"/>
    </source>
</evidence>
<keyword evidence="1" id="KW-1133">Transmembrane helix</keyword>
<accession>A0A0P1NVU9</accession>
<organism evidence="2 3">
    <name type="scientific">Candidatus Chryseopegocella kryptomonas</name>
    <dbReference type="NCBI Taxonomy" id="1633643"/>
    <lineage>
        <taxon>Bacteria</taxon>
        <taxon>Pseudomonadati</taxon>
        <taxon>Candidatus Kryptoniota</taxon>
        <taxon>Candidatus Chryseopegocella</taxon>
    </lineage>
</organism>
<evidence type="ECO:0000256" key="1">
    <source>
        <dbReference type="SAM" id="Phobius"/>
    </source>
</evidence>